<name>A0A839U5Z8_9BACL</name>
<organism evidence="1 2">
    <name type="scientific">Paenibacillus rhizosphaerae</name>
    <dbReference type="NCBI Taxonomy" id="297318"/>
    <lineage>
        <taxon>Bacteria</taxon>
        <taxon>Bacillati</taxon>
        <taxon>Bacillota</taxon>
        <taxon>Bacilli</taxon>
        <taxon>Bacillales</taxon>
        <taxon>Paenibacillaceae</taxon>
        <taxon>Paenibacillus</taxon>
    </lineage>
</organism>
<evidence type="ECO:0000313" key="2">
    <source>
        <dbReference type="Proteomes" id="UP000517523"/>
    </source>
</evidence>
<proteinExistence type="predicted"/>
<comment type="caution">
    <text evidence="1">The sequence shown here is derived from an EMBL/GenBank/DDBJ whole genome shotgun (WGS) entry which is preliminary data.</text>
</comment>
<gene>
    <name evidence="1" type="ORF">FHS19_006976</name>
</gene>
<dbReference type="EMBL" id="JACHXJ010000014">
    <property type="protein sequence ID" value="MBB3132247.1"/>
    <property type="molecule type" value="Genomic_DNA"/>
</dbReference>
<dbReference type="AlphaFoldDB" id="A0A839U5Z8"/>
<reference evidence="1 2" key="1">
    <citation type="submission" date="2020-08" db="EMBL/GenBank/DDBJ databases">
        <title>Genomic Encyclopedia of Type Strains, Phase III (KMG-III): the genomes of soil and plant-associated and newly described type strains.</title>
        <authorList>
            <person name="Whitman W."/>
        </authorList>
    </citation>
    <scope>NUCLEOTIDE SEQUENCE [LARGE SCALE GENOMIC DNA]</scope>
    <source>
        <strain evidence="1 2">CECT 5831</strain>
    </source>
</reference>
<dbReference type="Proteomes" id="UP000517523">
    <property type="component" value="Unassembled WGS sequence"/>
</dbReference>
<evidence type="ECO:0000313" key="1">
    <source>
        <dbReference type="EMBL" id="MBB3132247.1"/>
    </source>
</evidence>
<accession>A0A839U5Z8</accession>
<sequence length="107" mass="12405">MTIGRVKFGIALVTAKGLQFNEKLYTNSQMIRHQWFEHAAKYGEWECPIGYIESNLEFIVLFDKEEMEVASSIELNGTLKDENVIQAYYEGINNLKARLISIRDDKK</sequence>
<dbReference type="RefSeq" id="WP_183587896.1">
    <property type="nucleotide sequence ID" value="NZ_JACHXJ010000014.1"/>
</dbReference>
<protein>
    <submittedName>
        <fullName evidence="1">Uncharacterized protein</fullName>
    </submittedName>
</protein>